<evidence type="ECO:0000313" key="1">
    <source>
        <dbReference type="EMBL" id="RFA37579.1"/>
    </source>
</evidence>
<evidence type="ECO:0000313" key="2">
    <source>
        <dbReference type="Proteomes" id="UP000256488"/>
    </source>
</evidence>
<reference evidence="1 2" key="1">
    <citation type="submission" date="2017-05" db="EMBL/GenBank/DDBJ databases">
        <title>Virgibacillus sp. AK90 isolated from a saltern of Kakinada, India.</title>
        <authorList>
            <person name="Gupta V."/>
            <person name="Sidhu C."/>
            <person name="Korpole S."/>
            <person name="Pinnaka A.K."/>
        </authorList>
    </citation>
    <scope>NUCLEOTIDE SEQUENCE [LARGE SCALE GENOMIC DNA]</scope>
    <source>
        <strain evidence="1 2">AK90</strain>
    </source>
</reference>
<dbReference type="InterPro" id="IPR023214">
    <property type="entry name" value="HAD_sf"/>
</dbReference>
<name>A0A3E0WYW2_9BACI</name>
<gene>
    <name evidence="1" type="ORF">CAI16_00270</name>
</gene>
<accession>A0A3E0WYW2</accession>
<keyword evidence="1" id="KW-0378">Hydrolase</keyword>
<dbReference type="Pfam" id="PF08282">
    <property type="entry name" value="Hydrolase_3"/>
    <property type="match status" value="1"/>
</dbReference>
<sequence length="259" mass="29240">MNMHKKMVFLDIDGTILTKKNEIPYSTKQAIKQLQDNDIYVAIATGRAPFMFKSIREELNIHSFVSFNGQYVVFEGKEVYRNPIKKDDLLRLNHEIMKNNYPIVFSSSEQMKASEPNHLFIEESLSSMDFGYPEVDPNFYQSTSIYQALLFCKQEEEKQLAKQLPTLDFIRWHEFSCDVIPLGGSKAIGVEKLIEASGLAFEDTFAFGDGLNDMQMLQEIGTGVAMGNAVSDLKAVADYITEDVDKDGLANGLKHLGLI</sequence>
<dbReference type="InterPro" id="IPR006379">
    <property type="entry name" value="HAD-SF_hydro_IIB"/>
</dbReference>
<dbReference type="SFLD" id="SFLDG01140">
    <property type="entry name" value="C2.B:_Phosphomannomutase_and_P"/>
    <property type="match status" value="1"/>
</dbReference>
<dbReference type="GO" id="GO:0005829">
    <property type="term" value="C:cytosol"/>
    <property type="evidence" value="ECO:0007669"/>
    <property type="project" value="TreeGrafter"/>
</dbReference>
<dbReference type="EMBL" id="NFZX01000001">
    <property type="protein sequence ID" value="RFA37579.1"/>
    <property type="molecule type" value="Genomic_DNA"/>
</dbReference>
<dbReference type="AlphaFoldDB" id="A0A3E0WYW2"/>
<dbReference type="GO" id="GO:0016791">
    <property type="term" value="F:phosphatase activity"/>
    <property type="evidence" value="ECO:0007669"/>
    <property type="project" value="UniProtKB-ARBA"/>
</dbReference>
<dbReference type="NCBIfam" id="TIGR00099">
    <property type="entry name" value="Cof-subfamily"/>
    <property type="match status" value="1"/>
</dbReference>
<comment type="caution">
    <text evidence="1">The sequence shown here is derived from an EMBL/GenBank/DDBJ whole genome shotgun (WGS) entry which is preliminary data.</text>
</comment>
<dbReference type="PANTHER" id="PTHR10000:SF25">
    <property type="entry name" value="PHOSPHATASE YKRA-RELATED"/>
    <property type="match status" value="1"/>
</dbReference>
<dbReference type="GO" id="GO:0000287">
    <property type="term" value="F:magnesium ion binding"/>
    <property type="evidence" value="ECO:0007669"/>
    <property type="project" value="TreeGrafter"/>
</dbReference>
<dbReference type="SFLD" id="SFLDS00003">
    <property type="entry name" value="Haloacid_Dehalogenase"/>
    <property type="match status" value="1"/>
</dbReference>
<dbReference type="Proteomes" id="UP000256488">
    <property type="component" value="Unassembled WGS sequence"/>
</dbReference>
<dbReference type="CDD" id="cd07517">
    <property type="entry name" value="HAD_HPP"/>
    <property type="match status" value="1"/>
</dbReference>
<dbReference type="PANTHER" id="PTHR10000">
    <property type="entry name" value="PHOSPHOSERINE PHOSPHATASE"/>
    <property type="match status" value="1"/>
</dbReference>
<dbReference type="InterPro" id="IPR000150">
    <property type="entry name" value="Cof"/>
</dbReference>
<protein>
    <submittedName>
        <fullName evidence="1">Hydrolase Cof</fullName>
    </submittedName>
</protein>
<dbReference type="Gene3D" id="3.30.1240.10">
    <property type="match status" value="1"/>
</dbReference>
<dbReference type="InterPro" id="IPR036412">
    <property type="entry name" value="HAD-like_sf"/>
</dbReference>
<dbReference type="SUPFAM" id="SSF56784">
    <property type="entry name" value="HAD-like"/>
    <property type="match status" value="1"/>
</dbReference>
<proteinExistence type="predicted"/>
<dbReference type="Gene3D" id="3.40.50.1000">
    <property type="entry name" value="HAD superfamily/HAD-like"/>
    <property type="match status" value="1"/>
</dbReference>
<organism evidence="1 2">
    <name type="scientific">Virgibacillus dokdonensis</name>
    <dbReference type="NCBI Taxonomy" id="302167"/>
    <lineage>
        <taxon>Bacteria</taxon>
        <taxon>Bacillati</taxon>
        <taxon>Bacillota</taxon>
        <taxon>Bacilli</taxon>
        <taxon>Bacillales</taxon>
        <taxon>Bacillaceae</taxon>
        <taxon>Virgibacillus</taxon>
    </lineage>
</organism>
<dbReference type="SFLD" id="SFLDG01144">
    <property type="entry name" value="C2.B.4:_PGP_Like"/>
    <property type="match status" value="1"/>
</dbReference>
<dbReference type="NCBIfam" id="TIGR01484">
    <property type="entry name" value="HAD-SF-IIB"/>
    <property type="match status" value="1"/>
</dbReference>